<sequence length="351" mass="38603">MTPVAVKVGHEASCLATDMNTMPPKILVVDDTAANLVAMRRLLAHSGAQIIEARSGNEALALCLDHRFALILLDVNMPEMDGFEVAALLAEAEQLRETPIIFVTAAYADDLNRLKGYRSGAVDYIAKPINDVILQSKVRVFLELYAARAELKQAMAELAERNQQLTQEVAERELIEAMVRHQASHDMLTGLPNRMLFRDRLHVAIQRAHRHHDRFALACIDIDGFKNVNDTHGHPAGDALLQDIAARLSAHLRGNDTVARLGGDEFALILEDIEDSQLALQLCQKLCTALGEPYTLSINGRSVEVRIGASIGIAPYLPDDRPDADEQLIHAADRAMYEAKRGGKNRCVLVG</sequence>
<dbReference type="Proteomes" id="UP000621898">
    <property type="component" value="Unassembled WGS sequence"/>
</dbReference>
<dbReference type="SUPFAM" id="SSF52172">
    <property type="entry name" value="CheY-like"/>
    <property type="match status" value="1"/>
</dbReference>
<protein>
    <submittedName>
        <fullName evidence="5">Diguanylate cyclase response regulator</fullName>
    </submittedName>
</protein>
<dbReference type="PANTHER" id="PTHR46663:SF2">
    <property type="entry name" value="GGDEF DOMAIN-CONTAINING PROTEIN"/>
    <property type="match status" value="1"/>
</dbReference>
<evidence type="ECO:0000313" key="5">
    <source>
        <dbReference type="EMBL" id="GGY14680.1"/>
    </source>
</evidence>
<keyword evidence="2" id="KW-0175">Coiled coil</keyword>
<dbReference type="Pfam" id="PF00072">
    <property type="entry name" value="Response_reg"/>
    <property type="match status" value="1"/>
</dbReference>
<dbReference type="InterPro" id="IPR000160">
    <property type="entry name" value="GGDEF_dom"/>
</dbReference>
<organism evidence="5 6">
    <name type="scientific">Rhodanobacter panaciterrae</name>
    <dbReference type="NCBI Taxonomy" id="490572"/>
    <lineage>
        <taxon>Bacteria</taxon>
        <taxon>Pseudomonadati</taxon>
        <taxon>Pseudomonadota</taxon>
        <taxon>Gammaproteobacteria</taxon>
        <taxon>Lysobacterales</taxon>
        <taxon>Rhodanobacteraceae</taxon>
        <taxon>Rhodanobacter</taxon>
    </lineage>
</organism>
<dbReference type="InterPro" id="IPR011006">
    <property type="entry name" value="CheY-like_superfamily"/>
</dbReference>
<keyword evidence="1" id="KW-0597">Phosphoprotein</keyword>
<feature type="domain" description="GGDEF" evidence="4">
    <location>
        <begin position="213"/>
        <end position="351"/>
    </location>
</feature>
<proteinExistence type="predicted"/>
<comment type="caution">
    <text evidence="5">The sequence shown here is derived from an EMBL/GenBank/DDBJ whole genome shotgun (WGS) entry which is preliminary data.</text>
</comment>
<evidence type="ECO:0000256" key="1">
    <source>
        <dbReference type="PROSITE-ProRule" id="PRU00169"/>
    </source>
</evidence>
<dbReference type="InterPro" id="IPR052163">
    <property type="entry name" value="DGC-Regulatory_Protein"/>
</dbReference>
<dbReference type="InterPro" id="IPR029787">
    <property type="entry name" value="Nucleotide_cyclase"/>
</dbReference>
<dbReference type="SMART" id="SM00448">
    <property type="entry name" value="REC"/>
    <property type="match status" value="1"/>
</dbReference>
<feature type="coiled-coil region" evidence="2">
    <location>
        <begin position="144"/>
        <end position="175"/>
    </location>
</feature>
<dbReference type="PROSITE" id="PS50887">
    <property type="entry name" value="GGDEF"/>
    <property type="match status" value="1"/>
</dbReference>
<feature type="domain" description="Response regulatory" evidence="3">
    <location>
        <begin position="25"/>
        <end position="142"/>
    </location>
</feature>
<dbReference type="InterPro" id="IPR043128">
    <property type="entry name" value="Rev_trsase/Diguanyl_cyclase"/>
</dbReference>
<dbReference type="EMBL" id="BMXT01000001">
    <property type="protein sequence ID" value="GGY14680.1"/>
    <property type="molecule type" value="Genomic_DNA"/>
</dbReference>
<dbReference type="SUPFAM" id="SSF55073">
    <property type="entry name" value="Nucleotide cyclase"/>
    <property type="match status" value="1"/>
</dbReference>
<dbReference type="Gene3D" id="3.30.70.270">
    <property type="match status" value="1"/>
</dbReference>
<dbReference type="PANTHER" id="PTHR46663">
    <property type="entry name" value="DIGUANYLATE CYCLASE DGCT-RELATED"/>
    <property type="match status" value="1"/>
</dbReference>
<dbReference type="NCBIfam" id="TIGR00254">
    <property type="entry name" value="GGDEF"/>
    <property type="match status" value="1"/>
</dbReference>
<dbReference type="Pfam" id="PF00990">
    <property type="entry name" value="GGDEF"/>
    <property type="match status" value="1"/>
</dbReference>
<evidence type="ECO:0000259" key="3">
    <source>
        <dbReference type="PROSITE" id="PS50110"/>
    </source>
</evidence>
<evidence type="ECO:0000256" key="2">
    <source>
        <dbReference type="SAM" id="Coils"/>
    </source>
</evidence>
<dbReference type="CDD" id="cd01949">
    <property type="entry name" value="GGDEF"/>
    <property type="match status" value="1"/>
</dbReference>
<dbReference type="Gene3D" id="3.40.50.2300">
    <property type="match status" value="1"/>
</dbReference>
<accession>A0ABQ2ZIK5</accession>
<evidence type="ECO:0000259" key="4">
    <source>
        <dbReference type="PROSITE" id="PS50887"/>
    </source>
</evidence>
<keyword evidence="6" id="KW-1185">Reference proteome</keyword>
<name>A0ABQ2ZIK5_9GAMM</name>
<gene>
    <name evidence="5" type="ORF">GCM10008098_01890</name>
</gene>
<feature type="modified residue" description="4-aspartylphosphate" evidence="1">
    <location>
        <position position="74"/>
    </location>
</feature>
<reference evidence="6" key="1">
    <citation type="journal article" date="2019" name="Int. J. Syst. Evol. Microbiol.">
        <title>The Global Catalogue of Microorganisms (GCM) 10K type strain sequencing project: providing services to taxonomists for standard genome sequencing and annotation.</title>
        <authorList>
            <consortium name="The Broad Institute Genomics Platform"/>
            <consortium name="The Broad Institute Genome Sequencing Center for Infectious Disease"/>
            <person name="Wu L."/>
            <person name="Ma J."/>
        </authorList>
    </citation>
    <scope>NUCLEOTIDE SEQUENCE [LARGE SCALE GENOMIC DNA]</scope>
    <source>
        <strain evidence="6">KCTC 22232</strain>
    </source>
</reference>
<dbReference type="SMART" id="SM00267">
    <property type="entry name" value="GGDEF"/>
    <property type="match status" value="1"/>
</dbReference>
<evidence type="ECO:0000313" key="6">
    <source>
        <dbReference type="Proteomes" id="UP000621898"/>
    </source>
</evidence>
<dbReference type="InterPro" id="IPR001789">
    <property type="entry name" value="Sig_transdc_resp-reg_receiver"/>
</dbReference>
<dbReference type="PROSITE" id="PS50110">
    <property type="entry name" value="RESPONSE_REGULATORY"/>
    <property type="match status" value="1"/>
</dbReference>